<protein>
    <submittedName>
        <fullName evidence="7">Uncharacterized protein</fullName>
    </submittedName>
</protein>
<dbReference type="Pfam" id="PF25334">
    <property type="entry name" value="C2_GRDP"/>
    <property type="match status" value="1"/>
</dbReference>
<dbReference type="GO" id="GO:0003676">
    <property type="term" value="F:nucleic acid binding"/>
    <property type="evidence" value="ECO:0007669"/>
    <property type="project" value="InterPro"/>
</dbReference>
<keyword evidence="2" id="KW-0862">Zinc</keyword>
<dbReference type="GO" id="GO:0015074">
    <property type="term" value="P:DNA integration"/>
    <property type="evidence" value="ECO:0007669"/>
    <property type="project" value="InterPro"/>
</dbReference>
<evidence type="ECO:0000313" key="7">
    <source>
        <dbReference type="EMBL" id="KAE8708470.1"/>
    </source>
</evidence>
<dbReference type="InterPro" id="IPR001584">
    <property type="entry name" value="Integrase_cat-core"/>
</dbReference>
<keyword evidence="2" id="KW-0479">Metal-binding</keyword>
<dbReference type="InterPro" id="IPR036397">
    <property type="entry name" value="RNaseH_sf"/>
</dbReference>
<keyword evidence="2" id="KW-0863">Zinc-finger</keyword>
<dbReference type="EMBL" id="VEPZ02000941">
    <property type="protein sequence ID" value="KAE8708470.1"/>
    <property type="molecule type" value="Genomic_DNA"/>
</dbReference>
<name>A0A6A3AUS3_HIBSY</name>
<dbReference type="GO" id="GO:0004190">
    <property type="term" value="F:aspartic-type endopeptidase activity"/>
    <property type="evidence" value="ECO:0007669"/>
    <property type="project" value="UniProtKB-KW"/>
</dbReference>
<evidence type="ECO:0000256" key="2">
    <source>
        <dbReference type="PROSITE-ProRule" id="PRU00047"/>
    </source>
</evidence>
<dbReference type="Pfam" id="PF14223">
    <property type="entry name" value="Retrotran_gag_2"/>
    <property type="match status" value="1"/>
</dbReference>
<feature type="domain" description="Integrase catalytic" evidence="6">
    <location>
        <begin position="543"/>
        <end position="609"/>
    </location>
</feature>
<organism evidence="7 8">
    <name type="scientific">Hibiscus syriacus</name>
    <name type="common">Rose of Sharon</name>
    <dbReference type="NCBI Taxonomy" id="106335"/>
    <lineage>
        <taxon>Eukaryota</taxon>
        <taxon>Viridiplantae</taxon>
        <taxon>Streptophyta</taxon>
        <taxon>Embryophyta</taxon>
        <taxon>Tracheophyta</taxon>
        <taxon>Spermatophyta</taxon>
        <taxon>Magnoliopsida</taxon>
        <taxon>eudicotyledons</taxon>
        <taxon>Gunneridae</taxon>
        <taxon>Pentapetalae</taxon>
        <taxon>rosids</taxon>
        <taxon>malvids</taxon>
        <taxon>Malvales</taxon>
        <taxon>Malvaceae</taxon>
        <taxon>Malvoideae</taxon>
        <taxon>Hibiscus</taxon>
    </lineage>
</organism>
<dbReference type="Pfam" id="PF07173">
    <property type="entry name" value="GRDP-like"/>
    <property type="match status" value="1"/>
</dbReference>
<dbReference type="InterPro" id="IPR012337">
    <property type="entry name" value="RNaseH-like_sf"/>
</dbReference>
<dbReference type="Gene3D" id="4.10.60.10">
    <property type="entry name" value="Zinc finger, CCHC-type"/>
    <property type="match status" value="1"/>
</dbReference>
<feature type="domain" description="CCHC-type" evidence="5">
    <location>
        <begin position="345"/>
        <end position="360"/>
    </location>
</feature>
<dbReference type="PANTHER" id="PTHR34365:SF7">
    <property type="entry name" value="GLYCINE-RICH DOMAIN-CONTAINING PROTEIN 1"/>
    <property type="match status" value="1"/>
</dbReference>
<dbReference type="PROSITE" id="PS50994">
    <property type="entry name" value="INTEGRASE"/>
    <property type="match status" value="1"/>
</dbReference>
<keyword evidence="1" id="KW-0064">Aspartyl protease</keyword>
<dbReference type="InterPro" id="IPR025724">
    <property type="entry name" value="GAG-pre-integrase_dom"/>
</dbReference>
<accession>A0A6A3AUS3</accession>
<gene>
    <name evidence="7" type="ORF">F3Y22_tig00110339pilonHSYRG00135</name>
</gene>
<dbReference type="PANTHER" id="PTHR34365">
    <property type="entry name" value="ENOLASE (DUF1399)"/>
    <property type="match status" value="1"/>
</dbReference>
<dbReference type="InterPro" id="IPR001878">
    <property type="entry name" value="Znf_CCHC"/>
</dbReference>
<dbReference type="Gene3D" id="3.30.420.10">
    <property type="entry name" value="Ribonuclease H-like superfamily/Ribonuclease H"/>
    <property type="match status" value="1"/>
</dbReference>
<keyword evidence="4" id="KW-0812">Transmembrane</keyword>
<feature type="transmembrane region" description="Helical" evidence="4">
    <location>
        <begin position="70"/>
        <end position="92"/>
    </location>
</feature>
<dbReference type="InterPro" id="IPR036875">
    <property type="entry name" value="Znf_CCHC_sf"/>
</dbReference>
<dbReference type="InterPro" id="IPR043502">
    <property type="entry name" value="DNA/RNA_pol_sf"/>
</dbReference>
<dbReference type="CDD" id="cd09272">
    <property type="entry name" value="RNase_HI_RT_Ty1"/>
    <property type="match status" value="1"/>
</dbReference>
<comment type="caution">
    <text evidence="7">The sequence shown here is derived from an EMBL/GenBank/DDBJ whole genome shotgun (WGS) entry which is preliminary data.</text>
</comment>
<sequence>MTLDNSSVVYSLQGTCKRKTEEIWNIFYPDEPNDFDFTRASSENAAETISGLKKHTEYDLISAVKKQSPFFYQILKFAIFQFFLYLPGLVFYSRNREKSIKRFCVPTYDIDLIWHTHQLHPVSYCIDLNKTLGKILEHDDTESDRTKGKKLDVGFSGTTKQWEDTFDRFIRCATFGGFNLDILGLDIAIEEEKPEYMEEKEWGRINHLACSTIRSCLSRDQKYGYKNETSTSTSMNEHITAFNELVEDLLGMDETFKDEDLALMLLSSLPDEFEHLETTLLHGKDNVTLKDVTAALYSYELRKKTKKESKYEAAEAMVARGRSKSQKPKWRGRSKSKSRLGKDECAFCHEKGHWKKDCPKLKKKGKAAPDACVAEHDAHDSDISLWFSDLVELNAGVVYMGNDNACKTVGICSIRLKNQDGSTRVLTDIRYVPSLKKNLISLGGLESKGSVVTMRDGVLKVTYGALVMMKGIRKNNLYYYQGSTIIGAVAAASGGDDLDATQLWHMRLGHAGEKSLQILAKKGLLKGAKACKLNFCEHCVLGKHTPQQNMVAERMNRTLLEKVRCMLSNVGLGKAFWAEAVTYAGHLINRLPSSAIGGKTPLEVRSGKPATDYDSLHVFGSTAYYHVKESKLDREDVTFDESSLVKNVTSEAVQTSSTPQQVEHTPKQVEFQQMMIPEVDAADPSTPIEESEDEEVQTQEPLETPETLAVTRPRREIRRPARFVDMVAYALPVVDDDIPITYQEAIQSLESDKWKSAMDKEMQSLQKNDTWKLAQLPKGKRAVGCKWVFVKKDGSHNKKDVRYKARLIAKGYAQKEGIDYNEVFSPVVKHSSIRILLALVAQLNLELAQLDQSPRQWYKRFDSFIMRQKYTRSKYDHCVYLQKLKYGSFIYLLLYVDDMLIASKSQKEIDKLKAQLNQEFEMKDLGEAKKILGMEISRDRYRGKLCLIQKQYLRKVLLCFGMNENTKHVSIPLASHLKLSSQLSPKTNEERVYMAKVPYANAVGSLMYAMVCTRPDISQAVGVDEELGQCMVGYADFDYAGDLDKRRSTTGYLFTLAKAPVSWKSTLQSTVALSTTEAEYMAVSEDVKESIWLNGLMEDLGVVQSHISLYCDSQSAIHLAKNQVYHSRTKHIDVRYHFVREIFEEGKILLQKIATSENPADMMTKVFDRFIRCATFGGLNLDILGAMYRGNSPSPITTITCVPDILPKEVDAADEFLKIIKLLEMRAVEVFLDVVEVKNLPNEKKGNLFVLFSKTQPDVFCNNKQKLSYLSLGRNMLLHFSVNLLVNSSLNSYHIQFPPYQEKRHAKLPLAETVSAGKSYTRVIDETQAEVIRLQMRNIECIEDTSCPSRMIEAGRREITCRGVVIHINQSWPFHHITRIILSRLVHPIPCGDHLLIIQHPDVGLTCKYKFDHRHEAWRVTTSGPKQEQIEYVSQWLIVAIGENADEWNINILITGTNAQVVPRSIRGMVFASDVPFFRVIKRITSLGADPFVDGRKERFDAIILATGFKSNVPKWLKGADLFSEKDGLPRQPFPNGWKGEDGL</sequence>
<dbReference type="InterPro" id="IPR009836">
    <property type="entry name" value="GRDP-like"/>
</dbReference>
<dbReference type="SUPFAM" id="SSF53098">
    <property type="entry name" value="Ribonuclease H-like"/>
    <property type="match status" value="1"/>
</dbReference>
<dbReference type="SUPFAM" id="SSF57756">
    <property type="entry name" value="Retrovirus zinc finger-like domains"/>
    <property type="match status" value="1"/>
</dbReference>
<evidence type="ECO:0000259" key="5">
    <source>
        <dbReference type="PROSITE" id="PS50158"/>
    </source>
</evidence>
<evidence type="ECO:0000313" key="8">
    <source>
        <dbReference type="Proteomes" id="UP000436088"/>
    </source>
</evidence>
<dbReference type="Pfam" id="PF07727">
    <property type="entry name" value="RVT_2"/>
    <property type="match status" value="1"/>
</dbReference>
<dbReference type="SUPFAM" id="SSF56672">
    <property type="entry name" value="DNA/RNA polymerases"/>
    <property type="match status" value="1"/>
</dbReference>
<dbReference type="Proteomes" id="UP000436088">
    <property type="component" value="Unassembled WGS sequence"/>
</dbReference>
<proteinExistence type="predicted"/>
<keyword evidence="1" id="KW-0378">Hydrolase</keyword>
<keyword evidence="1" id="KW-0645">Protease</keyword>
<dbReference type="InterPro" id="IPR013103">
    <property type="entry name" value="RVT_2"/>
</dbReference>
<evidence type="ECO:0000256" key="4">
    <source>
        <dbReference type="SAM" id="Phobius"/>
    </source>
</evidence>
<dbReference type="PROSITE" id="PS50158">
    <property type="entry name" value="ZF_CCHC"/>
    <property type="match status" value="1"/>
</dbReference>
<feature type="region of interest" description="Disordered" evidence="3">
    <location>
        <begin position="683"/>
        <end position="704"/>
    </location>
</feature>
<evidence type="ECO:0000256" key="3">
    <source>
        <dbReference type="SAM" id="MobiDB-lite"/>
    </source>
</evidence>
<dbReference type="InterPro" id="IPR054722">
    <property type="entry name" value="PolX-like_BBD"/>
</dbReference>
<reference evidence="7" key="1">
    <citation type="submission" date="2019-09" db="EMBL/GenBank/DDBJ databases">
        <title>Draft genome information of white flower Hibiscus syriacus.</title>
        <authorList>
            <person name="Kim Y.-M."/>
        </authorList>
    </citation>
    <scope>NUCLEOTIDE SEQUENCE [LARGE SCALE GENOMIC DNA]</scope>
    <source>
        <strain evidence="7">YM2019G1</strain>
    </source>
</reference>
<keyword evidence="4" id="KW-0472">Membrane</keyword>
<evidence type="ECO:0000256" key="1">
    <source>
        <dbReference type="ARBA" id="ARBA00022750"/>
    </source>
</evidence>
<dbReference type="Pfam" id="PF13976">
    <property type="entry name" value="gag_pre-integrs"/>
    <property type="match status" value="1"/>
</dbReference>
<dbReference type="GO" id="GO:0008270">
    <property type="term" value="F:zinc ion binding"/>
    <property type="evidence" value="ECO:0007669"/>
    <property type="project" value="UniProtKB-KW"/>
</dbReference>
<keyword evidence="8" id="KW-1185">Reference proteome</keyword>
<dbReference type="Pfam" id="PF22936">
    <property type="entry name" value="Pol_BBD"/>
    <property type="match status" value="1"/>
</dbReference>
<dbReference type="InterPro" id="IPR057458">
    <property type="entry name" value="GRDP_C2"/>
</dbReference>
<evidence type="ECO:0000259" key="6">
    <source>
        <dbReference type="PROSITE" id="PS50994"/>
    </source>
</evidence>
<keyword evidence="4" id="KW-1133">Transmembrane helix</keyword>